<feature type="domain" description="Aldehyde dehydrogenase" evidence="8">
    <location>
        <begin position="27"/>
        <end position="445"/>
    </location>
</feature>
<keyword evidence="3" id="KW-0520">NAD</keyword>
<name>A0A840TTF1_9BACT</name>
<evidence type="ECO:0000256" key="1">
    <source>
        <dbReference type="ARBA" id="ARBA00009986"/>
    </source>
</evidence>
<evidence type="ECO:0000256" key="6">
    <source>
        <dbReference type="PROSITE-ProRule" id="PRU10007"/>
    </source>
</evidence>
<comment type="similarity">
    <text evidence="1 4 7">Belongs to the aldehyde dehydrogenase family.</text>
</comment>
<dbReference type="PANTHER" id="PTHR43570">
    <property type="entry name" value="ALDEHYDE DEHYDROGENASE"/>
    <property type="match status" value="1"/>
</dbReference>
<evidence type="ECO:0000256" key="3">
    <source>
        <dbReference type="ARBA" id="ARBA00023027"/>
    </source>
</evidence>
<evidence type="ECO:0000256" key="7">
    <source>
        <dbReference type="RuleBase" id="RU003345"/>
    </source>
</evidence>
<organism evidence="9 10">
    <name type="scientific">Rhabdobacter roseus</name>
    <dbReference type="NCBI Taxonomy" id="1655419"/>
    <lineage>
        <taxon>Bacteria</taxon>
        <taxon>Pseudomonadati</taxon>
        <taxon>Bacteroidota</taxon>
        <taxon>Cytophagia</taxon>
        <taxon>Cytophagales</taxon>
        <taxon>Cytophagaceae</taxon>
        <taxon>Rhabdobacter</taxon>
    </lineage>
</organism>
<evidence type="ECO:0000313" key="10">
    <source>
        <dbReference type="Proteomes" id="UP000557307"/>
    </source>
</evidence>
<gene>
    <name evidence="9" type="ORF">HNQ92_001434</name>
</gene>
<evidence type="ECO:0000259" key="8">
    <source>
        <dbReference type="Pfam" id="PF00171"/>
    </source>
</evidence>
<keyword evidence="10" id="KW-1185">Reference proteome</keyword>
<dbReference type="InterPro" id="IPR012394">
    <property type="entry name" value="Aldehyde_DH_NAD(P)"/>
</dbReference>
<dbReference type="Pfam" id="PF00171">
    <property type="entry name" value="Aldedh"/>
    <property type="match status" value="1"/>
</dbReference>
<dbReference type="Gene3D" id="3.40.309.10">
    <property type="entry name" value="Aldehyde Dehydrogenase, Chain A, domain 2"/>
    <property type="match status" value="1"/>
</dbReference>
<dbReference type="InterPro" id="IPR015590">
    <property type="entry name" value="Aldehyde_DH_dom"/>
</dbReference>
<dbReference type="GO" id="GO:0004029">
    <property type="term" value="F:aldehyde dehydrogenase (NAD+) activity"/>
    <property type="evidence" value="ECO:0007669"/>
    <property type="project" value="TreeGrafter"/>
</dbReference>
<evidence type="ECO:0000256" key="4">
    <source>
        <dbReference type="PIRNR" id="PIRNR036492"/>
    </source>
</evidence>
<protein>
    <recommendedName>
        <fullName evidence="4">Aldehyde dehydrogenase</fullName>
    </recommendedName>
</protein>
<dbReference type="InterPro" id="IPR016163">
    <property type="entry name" value="Ald_DH_C"/>
</dbReference>
<evidence type="ECO:0000256" key="2">
    <source>
        <dbReference type="ARBA" id="ARBA00023002"/>
    </source>
</evidence>
<dbReference type="AlphaFoldDB" id="A0A840TTF1"/>
<dbReference type="FunFam" id="3.40.309.10:FF:000003">
    <property type="entry name" value="Aldehyde dehydrogenase"/>
    <property type="match status" value="1"/>
</dbReference>
<evidence type="ECO:0000313" key="9">
    <source>
        <dbReference type="EMBL" id="MBB5283308.1"/>
    </source>
</evidence>
<dbReference type="PROSITE" id="PS00070">
    <property type="entry name" value="ALDEHYDE_DEHYDR_CYS"/>
    <property type="match status" value="1"/>
</dbReference>
<dbReference type="Proteomes" id="UP000557307">
    <property type="component" value="Unassembled WGS sequence"/>
</dbReference>
<accession>A0A840TTF1</accession>
<keyword evidence="2 4" id="KW-0560">Oxidoreductase</keyword>
<dbReference type="InterPro" id="IPR016162">
    <property type="entry name" value="Ald_DH_N"/>
</dbReference>
<evidence type="ECO:0000256" key="5">
    <source>
        <dbReference type="PIRSR" id="PIRSR036492-1"/>
    </source>
</evidence>
<dbReference type="InterPro" id="IPR016160">
    <property type="entry name" value="Ald_DH_CS_CYS"/>
</dbReference>
<dbReference type="Gene3D" id="3.40.605.10">
    <property type="entry name" value="Aldehyde Dehydrogenase, Chain A, domain 1"/>
    <property type="match status" value="1"/>
</dbReference>
<dbReference type="PIRSF" id="PIRSF036492">
    <property type="entry name" value="ALDH"/>
    <property type="match status" value="1"/>
</dbReference>
<dbReference type="GO" id="GO:0005737">
    <property type="term" value="C:cytoplasm"/>
    <property type="evidence" value="ECO:0007669"/>
    <property type="project" value="TreeGrafter"/>
</dbReference>
<dbReference type="GO" id="GO:0006081">
    <property type="term" value="P:aldehyde metabolic process"/>
    <property type="evidence" value="ECO:0007669"/>
    <property type="project" value="InterPro"/>
</dbReference>
<dbReference type="PROSITE" id="PS00687">
    <property type="entry name" value="ALDEHYDE_DEHYDR_GLU"/>
    <property type="match status" value="1"/>
</dbReference>
<sequence>MNAPMTELAAPAALRVLFEKQRLRAAAQAQTTAEQRVEKLKKLLDYLMVHQEEARQATYADLRKPAAETTLGEIYVLTSEIKYTIKHLPRWMKPQRVPTPLSALGTSGYVQYEAKGNALIMAPWNYPINLALKPLVSAVAAGCVAVVKPSELTPHSSAFVRKVIEAVFAEEEVAVVEGDAAVAQALLELPFNHIFFTGSPAIGKIVMKAAAEHLASVTLELGGKSPAIVDETADLRATARTLAWGKYLNNGQTCIAPDYVLVHNSVKDKLVDELKGAIGAMYDPEGRGMMASENYARIVNQNHFERLQRYLDDALNQGAVVAVGGQSTPADRYLQPTVLTHVTERMKVMQEEIFGPILPVLTYQTPTEAVDYVNARPKPLALYVHSRRAARADYFLKNISAGNALVNEVLTQFGHHELPFGGVNNSGIGKSNGFYGFQEFSNPKGVVKRKFGTLRFLYPPYTERQQRILGWLVKYL</sequence>
<dbReference type="InterPro" id="IPR016161">
    <property type="entry name" value="Ald_DH/histidinol_DH"/>
</dbReference>
<dbReference type="InterPro" id="IPR029510">
    <property type="entry name" value="Ald_DH_CS_GLU"/>
</dbReference>
<feature type="active site" evidence="5 6">
    <location>
        <position position="220"/>
    </location>
</feature>
<feature type="active site" evidence="5">
    <location>
        <position position="254"/>
    </location>
</feature>
<reference evidence="9 10" key="1">
    <citation type="submission" date="2020-08" db="EMBL/GenBank/DDBJ databases">
        <title>Genomic Encyclopedia of Type Strains, Phase IV (KMG-IV): sequencing the most valuable type-strain genomes for metagenomic binning, comparative biology and taxonomic classification.</title>
        <authorList>
            <person name="Goeker M."/>
        </authorList>
    </citation>
    <scope>NUCLEOTIDE SEQUENCE [LARGE SCALE GENOMIC DNA]</scope>
    <source>
        <strain evidence="9 10">DSM 105074</strain>
    </source>
</reference>
<proteinExistence type="inferred from homology"/>
<comment type="caution">
    <text evidence="9">The sequence shown here is derived from an EMBL/GenBank/DDBJ whole genome shotgun (WGS) entry which is preliminary data.</text>
</comment>
<dbReference type="SUPFAM" id="SSF53720">
    <property type="entry name" value="ALDH-like"/>
    <property type="match status" value="1"/>
</dbReference>
<dbReference type="EMBL" id="JACHGF010000002">
    <property type="protein sequence ID" value="MBB5283308.1"/>
    <property type="molecule type" value="Genomic_DNA"/>
</dbReference>
<dbReference type="PANTHER" id="PTHR43570:SF20">
    <property type="entry name" value="ALDEHYDE DEHYDROGENASE ALDX-RELATED"/>
    <property type="match status" value="1"/>
</dbReference>